<evidence type="ECO:0000313" key="4">
    <source>
        <dbReference type="EMBL" id="WDH84771.1"/>
    </source>
</evidence>
<keyword evidence="1" id="KW-1133">Transmembrane helix</keyword>
<feature type="domain" description="DUF5643" evidence="3">
    <location>
        <begin position="237"/>
        <end position="339"/>
    </location>
</feature>
<dbReference type="Pfam" id="PF18705">
    <property type="entry name" value="DUF5643"/>
    <property type="match status" value="1"/>
</dbReference>
<feature type="domain" description="DUF4179" evidence="2">
    <location>
        <begin position="51"/>
        <end position="144"/>
    </location>
</feature>
<dbReference type="AlphaFoldDB" id="A0AAX3N4M2"/>
<dbReference type="InterPro" id="IPR025436">
    <property type="entry name" value="DUF4179"/>
</dbReference>
<gene>
    <name evidence="4" type="ORF">PUW23_11380</name>
</gene>
<sequence length="457" mass="52055">MHFITEEWEQAVLKDKAKVDSYLKDLPLSAMDESINLGMVSGKHRIRRQHKKRIGIICTAAAASLLILFTASIRISPVFAAVVSELPLMNKFVEVVQYNSVYSEAIESNLYQEMDITMQVGDTTLTIGGILADEDRLTVLYSFEGADAEKMHSRKFLWFQLLDSKGRIIGGIDNYSGSSIRDDEQGELYSRADFILHEGQSMPKSVLLEASYYKDKEEQVIEIPVEIDQSRFAQMKEIVPIHQTIKVHGQRIRIEELVITPLQSKLKVIADPNNTKQINDFMKLTLTDNTGNRLITNSSYGDMNEEGGRTYFFESLYYDRPSQINLEVSGVYLNNKNEIFQFNTNTVETISTPDPRIILEQVETTDEGMRISILLKEMSKSKDISSHPMLQTSDHVTDAAGDSYPIEFSRIELVSEHVTQTWRHVYLLPVGDYKQPLQLEVHRYPGSVEEKITIPIK</sequence>
<evidence type="ECO:0000259" key="3">
    <source>
        <dbReference type="Pfam" id="PF18705"/>
    </source>
</evidence>
<proteinExistence type="predicted"/>
<organism evidence="4 5">
    <name type="scientific">Paenibacillus urinalis</name>
    <dbReference type="NCBI Taxonomy" id="521520"/>
    <lineage>
        <taxon>Bacteria</taxon>
        <taxon>Bacillati</taxon>
        <taxon>Bacillota</taxon>
        <taxon>Bacilli</taxon>
        <taxon>Bacillales</taxon>
        <taxon>Paenibacillaceae</taxon>
        <taxon>Paenibacillus</taxon>
    </lineage>
</organism>
<feature type="transmembrane region" description="Helical" evidence="1">
    <location>
        <begin position="54"/>
        <end position="73"/>
    </location>
</feature>
<keyword evidence="1" id="KW-0812">Transmembrane</keyword>
<evidence type="ECO:0000313" key="5">
    <source>
        <dbReference type="Proteomes" id="UP001220962"/>
    </source>
</evidence>
<dbReference type="InterPro" id="IPR040680">
    <property type="entry name" value="DUF5643"/>
</dbReference>
<protein>
    <submittedName>
        <fullName evidence="4">DUF4179 domain-containing protein</fullName>
    </submittedName>
</protein>
<keyword evidence="1" id="KW-0472">Membrane</keyword>
<dbReference type="Proteomes" id="UP001220962">
    <property type="component" value="Chromosome"/>
</dbReference>
<dbReference type="EMBL" id="CP118101">
    <property type="protein sequence ID" value="WDH84771.1"/>
    <property type="molecule type" value="Genomic_DNA"/>
</dbReference>
<evidence type="ECO:0000256" key="1">
    <source>
        <dbReference type="SAM" id="Phobius"/>
    </source>
</evidence>
<dbReference type="Pfam" id="PF13786">
    <property type="entry name" value="DUF4179"/>
    <property type="match status" value="1"/>
</dbReference>
<reference evidence="4" key="1">
    <citation type="submission" date="2023-02" db="EMBL/GenBank/DDBJ databases">
        <title>Pathogen: clinical or host-associated sample.</title>
        <authorList>
            <person name="Hergert J."/>
            <person name="Casey R."/>
            <person name="Wagner J."/>
            <person name="Young E.L."/>
            <person name="Oakeson K.F."/>
        </authorList>
    </citation>
    <scope>NUCLEOTIDE SEQUENCE</scope>
    <source>
        <strain evidence="4">2022CK-00830</strain>
    </source>
</reference>
<name>A0AAX3N4M2_9BACL</name>
<accession>A0AAX3N4M2</accession>
<evidence type="ECO:0000259" key="2">
    <source>
        <dbReference type="Pfam" id="PF13786"/>
    </source>
</evidence>
<dbReference type="RefSeq" id="WP_274359863.1">
    <property type="nucleotide sequence ID" value="NZ_CP118101.1"/>
</dbReference>